<feature type="non-terminal residue" evidence="9">
    <location>
        <position position="1"/>
    </location>
</feature>
<evidence type="ECO:0000256" key="2">
    <source>
        <dbReference type="ARBA" id="ARBA00022475"/>
    </source>
</evidence>
<keyword evidence="2" id="KW-1003">Cell membrane</keyword>
<feature type="non-terminal residue" evidence="9">
    <location>
        <position position="98"/>
    </location>
</feature>
<dbReference type="Proteomes" id="UP000214596">
    <property type="component" value="Unassembled WGS sequence"/>
</dbReference>
<dbReference type="AlphaFoldDB" id="A0A227J1X9"/>
<evidence type="ECO:0000313" key="10">
    <source>
        <dbReference type="Proteomes" id="UP000214596"/>
    </source>
</evidence>
<accession>A0A227J1X9</accession>
<comment type="caution">
    <text evidence="9">The sequence shown here is derived from an EMBL/GenBank/DDBJ whole genome shotgun (WGS) entry which is preliminary data.</text>
</comment>
<dbReference type="InterPro" id="IPR022813">
    <property type="entry name" value="SecD/SecF_arch_bac"/>
</dbReference>
<dbReference type="Pfam" id="PF22599">
    <property type="entry name" value="SecDF_P1_head"/>
    <property type="match status" value="1"/>
</dbReference>
<keyword evidence="1" id="KW-0813">Transport</keyword>
<dbReference type="Gene3D" id="3.30.1360.200">
    <property type="match status" value="1"/>
</dbReference>
<evidence type="ECO:0000256" key="3">
    <source>
        <dbReference type="ARBA" id="ARBA00022692"/>
    </source>
</evidence>
<evidence type="ECO:0000256" key="5">
    <source>
        <dbReference type="ARBA" id="ARBA00022989"/>
    </source>
</evidence>
<dbReference type="GO" id="GO:0015031">
    <property type="term" value="P:protein transport"/>
    <property type="evidence" value="ECO:0007669"/>
    <property type="project" value="UniProtKB-KW"/>
</dbReference>
<dbReference type="GO" id="GO:0005886">
    <property type="term" value="C:plasma membrane"/>
    <property type="evidence" value="ECO:0007669"/>
    <property type="project" value="TreeGrafter"/>
</dbReference>
<name>A0A227J1X9_VIBPH</name>
<dbReference type="InterPro" id="IPR054384">
    <property type="entry name" value="SecDF_P1_head"/>
</dbReference>
<feature type="domain" description="SecDF P1 head subdomain" evidence="8">
    <location>
        <begin position="3"/>
        <end position="88"/>
    </location>
</feature>
<keyword evidence="5" id="KW-1133">Transmembrane helix</keyword>
<keyword evidence="4" id="KW-0653">Protein transport</keyword>
<keyword evidence="7" id="KW-0472">Membrane</keyword>
<gene>
    <name evidence="9" type="ORF">CA163_31535</name>
</gene>
<dbReference type="EMBL" id="NIXT01003864">
    <property type="protein sequence ID" value="OXE28888.1"/>
    <property type="molecule type" value="Genomic_DNA"/>
</dbReference>
<organism evidence="9 10">
    <name type="scientific">Vibrio parahaemolyticus</name>
    <dbReference type="NCBI Taxonomy" id="670"/>
    <lineage>
        <taxon>Bacteria</taxon>
        <taxon>Pseudomonadati</taxon>
        <taxon>Pseudomonadota</taxon>
        <taxon>Gammaproteobacteria</taxon>
        <taxon>Vibrionales</taxon>
        <taxon>Vibrionaceae</taxon>
        <taxon>Vibrio</taxon>
    </lineage>
</organism>
<evidence type="ECO:0000256" key="7">
    <source>
        <dbReference type="ARBA" id="ARBA00023136"/>
    </source>
</evidence>
<proteinExistence type="predicted"/>
<evidence type="ECO:0000256" key="1">
    <source>
        <dbReference type="ARBA" id="ARBA00022448"/>
    </source>
</evidence>
<dbReference type="PANTHER" id="PTHR30081">
    <property type="entry name" value="PROTEIN-EXPORT MEMBRANE PROTEIN SEC"/>
    <property type="match status" value="1"/>
</dbReference>
<dbReference type="PANTHER" id="PTHR30081:SF13">
    <property type="entry name" value="PROTEIN TRANSLOCASE SUBUNIT SECD"/>
    <property type="match status" value="1"/>
</dbReference>
<evidence type="ECO:0000256" key="4">
    <source>
        <dbReference type="ARBA" id="ARBA00022927"/>
    </source>
</evidence>
<evidence type="ECO:0000259" key="8">
    <source>
        <dbReference type="Pfam" id="PF22599"/>
    </source>
</evidence>
<reference evidence="9 10" key="1">
    <citation type="journal article" date="2017" name="Appl. Environ. Microbiol.">
        <title>Parallel evolution of two clades of a major Atlantic endemic Vibrio parahaemolyticus pathogen lineage by independent acquisition of related pathogenicity islands.</title>
        <authorList>
            <person name="Xu F."/>
            <person name="Gonzalez-Escalona N."/>
            <person name="Drees K.P."/>
            <person name="Sebra R.P."/>
            <person name="Cooper V.S."/>
            <person name="Jones S.H."/>
            <person name="Whistler C.A."/>
        </authorList>
    </citation>
    <scope>NUCLEOTIDE SEQUENCE [LARGE SCALE GENOMIC DNA]</scope>
    <source>
        <strain evidence="9 10">MAVP-3</strain>
    </source>
</reference>
<evidence type="ECO:0000313" key="9">
    <source>
        <dbReference type="EMBL" id="OXE28888.1"/>
    </source>
</evidence>
<sequence length="98" mass="10612">MSEVNISLDHAGGKKMSDFSATHIGKPMATVYREYKTNDRGVTERSERVISVATIQSQLGSQFRITGAGSMDDAQQLALLLRAGSLTAPVTIVEERTI</sequence>
<keyword evidence="3" id="KW-0812">Transmembrane</keyword>
<keyword evidence="6" id="KW-0811">Translocation</keyword>
<protein>
    <submittedName>
        <fullName evidence="9">Protein translocase subunit SecD</fullName>
    </submittedName>
</protein>
<evidence type="ECO:0000256" key="6">
    <source>
        <dbReference type="ARBA" id="ARBA00023010"/>
    </source>
</evidence>